<feature type="transmembrane region" description="Helical" evidence="3">
    <location>
        <begin position="343"/>
        <end position="366"/>
    </location>
</feature>
<feature type="domain" description="GTPase-associated protein 1 middle" evidence="5">
    <location>
        <begin position="147"/>
        <end position="246"/>
    </location>
</feature>
<evidence type="ECO:0000313" key="7">
    <source>
        <dbReference type="Proteomes" id="UP000316304"/>
    </source>
</evidence>
<dbReference type="OrthoDB" id="224753at2"/>
<evidence type="ECO:0000259" key="4">
    <source>
        <dbReference type="Pfam" id="PF20013"/>
    </source>
</evidence>
<dbReference type="Pfam" id="PF20014">
    <property type="entry name" value="GAP1-M"/>
    <property type="match status" value="1"/>
</dbReference>
<keyword evidence="1" id="KW-0175">Coiled coil</keyword>
<keyword evidence="3" id="KW-1133">Transmembrane helix</keyword>
<feature type="region of interest" description="Disordered" evidence="2">
    <location>
        <begin position="269"/>
        <end position="339"/>
    </location>
</feature>
<keyword evidence="3" id="KW-0472">Membrane</keyword>
<dbReference type="InterPro" id="IPR045402">
    <property type="entry name" value="GAP1-N2"/>
</dbReference>
<sequence length="921" mass="102035">MSLELLYTSTTSGLRQGSRGFCTVLSTAGMPVNLASRLETLSGYRHVFPPQDANAETNPICYSHLRVKVGGISSSVLSRISAYGVDYSGRSNKLAHHVVAEAFEQAPAGPAWVLSQKAILREQWDGNNETPPTGPAIPMQNQVPAICQAWKAVMGDAGWGGHVADTFRASAARPLWIIFDLSQNAELLSLLNESIALLPEAERWLTTFSTYYTNLPPEIECRVRCVLAGTEEARLASARGGVIDLTQPQTLTATSPLIELARNGFKTGEAADPVGATNAAPSITQAHDSPAAGVGAGSPPQMSDPSYALQPPTPRPATGSRRPPPRVPSEPPFRSNPRSSRTAVLLGIAGLMLLIVAGAVPIILNWKIDGHKSVSSKDIEGSDNEQVDEIGERRRIQETAEIPFLKLENEIKDLKYVTKTTKPELDLSSPVAPAALVEIEDAIGKLRFDPQQSVDFSVDQTEIVGQLKSEVGETIGDQVRQETLKQFRGVRDTEPPSGLVASIASIDQNLKSISEYYATRRKEESSFNERVATMIDHLNVFMNANEEYFVLVPEASTRLKKLQQIANQAFLPIDEAALAREETALKQQWEEKLEAFSMLQERIDKALIVSKQIVEIQKELDKHIATQKIAQEQVEKEKLLLVRINFDSQNPTNISGAKTLPISLKRSEMESFRWEQDAKDKTASLSFKKLKKGEIAEVDYPNQNFLKLKIQSESPKESSEIIIEYRPRITAKGGPRYNESSTESFDANCNELIKTLDEANALKKAINNWTEETFLDSKIQAEKDTERKQALESQNAEIEQINKIRGEVQSLIKKDWKHLTNAPLKELQKHHDGIKAIQESQKHSGYLTPLPLRLENLNGFIIKQERINVLISELSKPTPVPEEKLFLLKQSKGANLFQTSKDSFEVDFSLSLQLTLTEEAK</sequence>
<gene>
    <name evidence="6" type="ORF">Pla52o_06340</name>
</gene>
<proteinExistence type="predicted"/>
<dbReference type="AlphaFoldDB" id="A0A5C6CVN6"/>
<protein>
    <submittedName>
        <fullName evidence="6">Uncharacterized protein</fullName>
    </submittedName>
</protein>
<keyword evidence="7" id="KW-1185">Reference proteome</keyword>
<feature type="domain" description="GTPase-associated protein 1 N-terminal" evidence="4">
    <location>
        <begin position="2"/>
        <end position="132"/>
    </location>
</feature>
<name>A0A5C6CVN6_9BACT</name>
<evidence type="ECO:0000313" key="6">
    <source>
        <dbReference type="EMBL" id="TWU26779.1"/>
    </source>
</evidence>
<evidence type="ECO:0000256" key="1">
    <source>
        <dbReference type="SAM" id="Coils"/>
    </source>
</evidence>
<dbReference type="Pfam" id="PF20013">
    <property type="entry name" value="GAP1-N2"/>
    <property type="match status" value="1"/>
</dbReference>
<evidence type="ECO:0000256" key="2">
    <source>
        <dbReference type="SAM" id="MobiDB-lite"/>
    </source>
</evidence>
<dbReference type="EMBL" id="SJPT01000001">
    <property type="protein sequence ID" value="TWU26779.1"/>
    <property type="molecule type" value="Genomic_DNA"/>
</dbReference>
<organism evidence="6 7">
    <name type="scientific">Novipirellula galeiformis</name>
    <dbReference type="NCBI Taxonomy" id="2528004"/>
    <lineage>
        <taxon>Bacteria</taxon>
        <taxon>Pseudomonadati</taxon>
        <taxon>Planctomycetota</taxon>
        <taxon>Planctomycetia</taxon>
        <taxon>Pirellulales</taxon>
        <taxon>Pirellulaceae</taxon>
        <taxon>Novipirellula</taxon>
    </lineage>
</organism>
<evidence type="ECO:0000259" key="5">
    <source>
        <dbReference type="Pfam" id="PF20014"/>
    </source>
</evidence>
<dbReference type="RefSeq" id="WP_146593064.1">
    <property type="nucleotide sequence ID" value="NZ_SJPT01000001.1"/>
</dbReference>
<dbReference type="Proteomes" id="UP000316304">
    <property type="component" value="Unassembled WGS sequence"/>
</dbReference>
<feature type="coiled-coil region" evidence="1">
    <location>
        <begin position="752"/>
        <end position="801"/>
    </location>
</feature>
<comment type="caution">
    <text evidence="6">The sequence shown here is derived from an EMBL/GenBank/DDBJ whole genome shotgun (WGS) entry which is preliminary data.</text>
</comment>
<evidence type="ECO:0000256" key="3">
    <source>
        <dbReference type="SAM" id="Phobius"/>
    </source>
</evidence>
<reference evidence="6 7" key="1">
    <citation type="submission" date="2019-02" db="EMBL/GenBank/DDBJ databases">
        <title>Deep-cultivation of Planctomycetes and their phenomic and genomic characterization uncovers novel biology.</title>
        <authorList>
            <person name="Wiegand S."/>
            <person name="Jogler M."/>
            <person name="Boedeker C."/>
            <person name="Pinto D."/>
            <person name="Vollmers J."/>
            <person name="Rivas-Marin E."/>
            <person name="Kohn T."/>
            <person name="Peeters S.H."/>
            <person name="Heuer A."/>
            <person name="Rast P."/>
            <person name="Oberbeckmann S."/>
            <person name="Bunk B."/>
            <person name="Jeske O."/>
            <person name="Meyerdierks A."/>
            <person name="Storesund J.E."/>
            <person name="Kallscheuer N."/>
            <person name="Luecker S."/>
            <person name="Lage O.M."/>
            <person name="Pohl T."/>
            <person name="Merkel B.J."/>
            <person name="Hornburger P."/>
            <person name="Mueller R.-W."/>
            <person name="Bruemmer F."/>
            <person name="Labrenz M."/>
            <person name="Spormann A.M."/>
            <person name="Op Den Camp H."/>
            <person name="Overmann J."/>
            <person name="Amann R."/>
            <person name="Jetten M.S.M."/>
            <person name="Mascher T."/>
            <person name="Medema M.H."/>
            <person name="Devos D.P."/>
            <person name="Kaster A.-K."/>
            <person name="Ovreas L."/>
            <person name="Rohde M."/>
            <person name="Galperin M.Y."/>
            <person name="Jogler C."/>
        </authorList>
    </citation>
    <scope>NUCLEOTIDE SEQUENCE [LARGE SCALE GENOMIC DNA]</scope>
    <source>
        <strain evidence="6 7">Pla52o</strain>
    </source>
</reference>
<dbReference type="InterPro" id="IPR045401">
    <property type="entry name" value="GAP1-M"/>
</dbReference>
<accession>A0A5C6CVN6</accession>
<keyword evidence="3" id="KW-0812">Transmembrane</keyword>